<gene>
    <name evidence="2" type="ORF">ACFPCY_37350</name>
</gene>
<feature type="compositionally biased region" description="Low complexity" evidence="1">
    <location>
        <begin position="69"/>
        <end position="81"/>
    </location>
</feature>
<proteinExistence type="predicted"/>
<accession>A0ABV9UCD6</accession>
<evidence type="ECO:0000313" key="2">
    <source>
        <dbReference type="EMBL" id="MFC4913015.1"/>
    </source>
</evidence>
<evidence type="ECO:0000256" key="1">
    <source>
        <dbReference type="SAM" id="MobiDB-lite"/>
    </source>
</evidence>
<sequence>MKVVQEMLRHSSIGLTADTDTSVLPEVARNAAEKTAALLLQTAGIVPGIGCRRGKVPVWHRRPVRRAAGRSGAAGPPSGDAFGRGRVVPASGQASRMAAGIRQRGMTPAAA</sequence>
<protein>
    <submittedName>
        <fullName evidence="2">Uncharacterized protein</fullName>
    </submittedName>
</protein>
<dbReference type="RefSeq" id="WP_378263508.1">
    <property type="nucleotide sequence ID" value="NZ_JBHSIT010000014.1"/>
</dbReference>
<dbReference type="EMBL" id="JBHSIT010000014">
    <property type="protein sequence ID" value="MFC4913015.1"/>
    <property type="molecule type" value="Genomic_DNA"/>
</dbReference>
<reference evidence="3" key="1">
    <citation type="journal article" date="2019" name="Int. J. Syst. Evol. Microbiol.">
        <title>The Global Catalogue of Microorganisms (GCM) 10K type strain sequencing project: providing services to taxonomists for standard genome sequencing and annotation.</title>
        <authorList>
            <consortium name="The Broad Institute Genomics Platform"/>
            <consortium name="The Broad Institute Genome Sequencing Center for Infectious Disease"/>
            <person name="Wu L."/>
            <person name="Ma J."/>
        </authorList>
    </citation>
    <scope>NUCLEOTIDE SEQUENCE [LARGE SCALE GENOMIC DNA]</scope>
    <source>
        <strain evidence="3">KLKA75</strain>
    </source>
</reference>
<keyword evidence="3" id="KW-1185">Reference proteome</keyword>
<evidence type="ECO:0000313" key="3">
    <source>
        <dbReference type="Proteomes" id="UP001595872"/>
    </source>
</evidence>
<organism evidence="2 3">
    <name type="scientific">Actinomadura gamaensis</name>
    <dbReference type="NCBI Taxonomy" id="1763541"/>
    <lineage>
        <taxon>Bacteria</taxon>
        <taxon>Bacillati</taxon>
        <taxon>Actinomycetota</taxon>
        <taxon>Actinomycetes</taxon>
        <taxon>Streptosporangiales</taxon>
        <taxon>Thermomonosporaceae</taxon>
        <taxon>Actinomadura</taxon>
    </lineage>
</organism>
<name>A0ABV9UCD6_9ACTN</name>
<dbReference type="Proteomes" id="UP001595872">
    <property type="component" value="Unassembled WGS sequence"/>
</dbReference>
<feature type="region of interest" description="Disordered" evidence="1">
    <location>
        <begin position="63"/>
        <end position="111"/>
    </location>
</feature>
<comment type="caution">
    <text evidence="2">The sequence shown here is derived from an EMBL/GenBank/DDBJ whole genome shotgun (WGS) entry which is preliminary data.</text>
</comment>